<dbReference type="Pfam" id="PF04506">
    <property type="entry name" value="Rft-1"/>
    <property type="match status" value="2"/>
</dbReference>
<protein>
    <recommendedName>
        <fullName evidence="8">Man(5)GlcNAc(2)-PP-dolichol translocation protein RFT1</fullName>
    </recommendedName>
</protein>
<evidence type="ECO:0000256" key="10">
    <source>
        <dbReference type="SAM" id="MobiDB-lite"/>
    </source>
</evidence>
<feature type="transmembrane region" description="Helical" evidence="11">
    <location>
        <begin position="168"/>
        <end position="191"/>
    </location>
</feature>
<dbReference type="GO" id="GO:0005789">
    <property type="term" value="C:endoplasmic reticulum membrane"/>
    <property type="evidence" value="ECO:0007669"/>
    <property type="project" value="UniProtKB-SubCell"/>
</dbReference>
<proteinExistence type="inferred from homology"/>
<dbReference type="OMA" id="FGGSHLC"/>
<sequence length="879" mass="92209">MLTNIRHAWSAFTRNRKVSSVSLNVGYDALICPSRLFSPIAGRALGARVASAAMNYALLVMFSRGALGDRTATELGVCLLQLPLLQQLVSFIAREGTTRAAARCVSSAAQNEQQQATSQRQERSAFNLSYLAFFACFCVSLLLFPMWLYLLPPGHGNSHSGGPDAGHAYSLAAAAFAAAGLVDAAAEVLSLRCLMLHSPGSRSLAEALSGAARSVLLAAALLLQQRARGAGVTLAGSVVMHPVVAFGGSHLCASLIFLQLLWLQCHRLLAFKTAAQRLSNAAEATAEANLVETPRLFVAWPAFLPLSKGLRSFTTPTRGSSETAGRGLPTSATPSASVGGAALTKEPASTALQWALGRYLSAEHLELLPTYLVLLAQKMLLQQGEQLLLLLLLDSEAAAEYAVTSGAASVLCRIIFSQVESAAFDGFCAMQKRPSAGFAATTTTDAAAGWAEFDTQMTTAVAWKQKCKSAWVETSAEQQLQLCGGVFNPEAIIPDQQLRFELHGSNSDTDGDVGRINCSKTAITGVLGSRFMAILQRLLGRRKIQADAVLSPSHPPALALLQLLLLLQGTVGLAAAAGGCLFAAPALRCFFGPSTVAPGSGFVQTLQVYCCYVCCLSIFGLLDAYASASCSSDSLRLLKRCYLAVTVVYLALLLPLSIRFSAAVGIPAGAGAAAAQVAAAVLRIGCCCFSISKDLGQASGFARKLKVHGYWTAPHQPVSQGSSDCSRRTRAKSNSVTTTCSILGKPPCKAVGVLQIGDATRHWNAEVLPVLWTILPPGARALVLRYSCCFVAAAAARSILRQASFDCGEGTAATTGYDLQQVMVGGRAVPLWVAEMSLAIIACAASVAAAGPLLMQQARDAYKSVAVATNPAPDSWQPA</sequence>
<gene>
    <name evidence="12" type="ORF">EMWEY_00005900</name>
</gene>
<evidence type="ECO:0000256" key="1">
    <source>
        <dbReference type="ARBA" id="ARBA00004477"/>
    </source>
</evidence>
<evidence type="ECO:0000256" key="5">
    <source>
        <dbReference type="ARBA" id="ARBA00022824"/>
    </source>
</evidence>
<dbReference type="Proteomes" id="UP000030763">
    <property type="component" value="Unassembled WGS sequence"/>
</dbReference>
<name>U6MEY1_EIMMA</name>
<feature type="transmembrane region" description="Helical" evidence="11">
    <location>
        <begin position="831"/>
        <end position="854"/>
    </location>
</feature>
<dbReference type="GO" id="GO:0006488">
    <property type="term" value="P:dolichol-linked oligosaccharide biosynthetic process"/>
    <property type="evidence" value="ECO:0007669"/>
    <property type="project" value="InterPro"/>
</dbReference>
<evidence type="ECO:0000256" key="4">
    <source>
        <dbReference type="ARBA" id="ARBA00022692"/>
    </source>
</evidence>
<keyword evidence="4 11" id="KW-0812">Transmembrane</keyword>
<comment type="pathway">
    <text evidence="2">Protein modification; protein glycosylation.</text>
</comment>
<comment type="similarity">
    <text evidence="3">Belongs to the RFT1 family.</text>
</comment>
<evidence type="ECO:0000313" key="13">
    <source>
        <dbReference type="Proteomes" id="UP000030763"/>
    </source>
</evidence>
<feature type="region of interest" description="Disordered" evidence="10">
    <location>
        <begin position="315"/>
        <end position="339"/>
    </location>
</feature>
<feature type="transmembrane region" description="Helical" evidence="11">
    <location>
        <begin position="606"/>
        <end position="625"/>
    </location>
</feature>
<dbReference type="AlphaFoldDB" id="U6MEY1"/>
<comment type="function">
    <text evidence="9">Intramembrane glycolipid transporter that operates in the biosynthetic pathway of dolichol-linked oligosaccharides, the glycan precursors employed in protein asparagine (N)-glycosylation. The sequential addition of sugars to dolichol pyrophosphate produces dolichol-linked oligosaccharides containing fourteen sugars, including two GlcNAcs, nine mannoses and three glucoses. Once assembled, the oligosaccharide is transferred from the lipid to nascent proteins by oligosaccharyltransferases. The assembly of dolichol-linked oligosaccharides begins on the cytosolic side of the endoplasmic reticulum membrane and finishes in its lumen. RFT1 could mediate the translocation of the cytosolically oriented intermediate DolPP-GlcNAc2Man5, produced by ALG11, into the ER lumen where dolichol-linked oligosaccharides assembly continues. However, the intramembrane lipid transporter activity could not be confirmed in vitro.</text>
</comment>
<dbReference type="PANTHER" id="PTHR13117">
    <property type="entry name" value="ENDOPLASMIC RETICULUM MULTISPAN TRANSMEMBRANE PROTEIN-RELATED"/>
    <property type="match status" value="1"/>
</dbReference>
<feature type="transmembrane region" description="Helical" evidence="11">
    <location>
        <begin position="243"/>
        <end position="263"/>
    </location>
</feature>
<dbReference type="GeneID" id="25334576"/>
<organism evidence="12 13">
    <name type="scientific">Eimeria maxima</name>
    <name type="common">Coccidian parasite</name>
    <dbReference type="NCBI Taxonomy" id="5804"/>
    <lineage>
        <taxon>Eukaryota</taxon>
        <taxon>Sar</taxon>
        <taxon>Alveolata</taxon>
        <taxon>Apicomplexa</taxon>
        <taxon>Conoidasida</taxon>
        <taxon>Coccidia</taxon>
        <taxon>Eucoccidiorida</taxon>
        <taxon>Eimeriorina</taxon>
        <taxon>Eimeriidae</taxon>
        <taxon>Eimeria</taxon>
    </lineage>
</organism>
<feature type="transmembrane region" description="Helical" evidence="11">
    <location>
        <begin position="128"/>
        <end position="148"/>
    </location>
</feature>
<evidence type="ECO:0000256" key="6">
    <source>
        <dbReference type="ARBA" id="ARBA00022989"/>
    </source>
</evidence>
<keyword evidence="5" id="KW-0256">Endoplasmic reticulum</keyword>
<dbReference type="GO" id="GO:0034203">
    <property type="term" value="P:glycolipid translocation"/>
    <property type="evidence" value="ECO:0007669"/>
    <property type="project" value="TreeGrafter"/>
</dbReference>
<reference evidence="12" key="1">
    <citation type="submission" date="2013-10" db="EMBL/GenBank/DDBJ databases">
        <title>Genomic analysis of the causative agents of coccidiosis in chickens.</title>
        <authorList>
            <person name="Reid A.J."/>
            <person name="Blake D."/>
            <person name="Billington K."/>
            <person name="Browne H."/>
            <person name="Dunn M."/>
            <person name="Hung S."/>
            <person name="Kawahara F."/>
            <person name="Miranda-Saavedra D."/>
            <person name="Mourier T."/>
            <person name="Nagra H."/>
            <person name="Otto T.D."/>
            <person name="Rawlings N."/>
            <person name="Sanchez A."/>
            <person name="Sanders M."/>
            <person name="Subramaniam C."/>
            <person name="Tay Y."/>
            <person name="Dear P."/>
            <person name="Doerig C."/>
            <person name="Gruber A."/>
            <person name="Parkinson J."/>
            <person name="Shirley M."/>
            <person name="Wan K.L."/>
            <person name="Berriman M."/>
            <person name="Tomley F."/>
            <person name="Pain A."/>
        </authorList>
    </citation>
    <scope>NUCLEOTIDE SEQUENCE [LARGE SCALE GENOMIC DNA]</scope>
    <source>
        <strain evidence="12">Weybridge</strain>
    </source>
</reference>
<dbReference type="RefSeq" id="XP_013336880.1">
    <property type="nucleotide sequence ID" value="XM_013481426.1"/>
</dbReference>
<dbReference type="InterPro" id="IPR007594">
    <property type="entry name" value="RFT1"/>
</dbReference>
<feature type="transmembrane region" description="Helical" evidence="11">
    <location>
        <begin position="563"/>
        <end position="586"/>
    </location>
</feature>
<comment type="subcellular location">
    <subcellularLocation>
        <location evidence="1">Endoplasmic reticulum membrane</location>
        <topology evidence="1">Multi-pass membrane protein</topology>
    </subcellularLocation>
</comment>
<evidence type="ECO:0000256" key="8">
    <source>
        <dbReference type="ARBA" id="ARBA00044793"/>
    </source>
</evidence>
<evidence type="ECO:0000256" key="9">
    <source>
        <dbReference type="ARBA" id="ARBA00045912"/>
    </source>
</evidence>
<dbReference type="PANTHER" id="PTHR13117:SF5">
    <property type="entry name" value="PROTEIN RFT1 HOMOLOG"/>
    <property type="match status" value="1"/>
</dbReference>
<dbReference type="VEuPathDB" id="ToxoDB:EMWEY_00005900"/>
<keyword evidence="13" id="KW-1185">Reference proteome</keyword>
<evidence type="ECO:0000256" key="3">
    <source>
        <dbReference type="ARBA" id="ARBA00010288"/>
    </source>
</evidence>
<keyword evidence="7 11" id="KW-0472">Membrane</keyword>
<evidence type="ECO:0000256" key="2">
    <source>
        <dbReference type="ARBA" id="ARBA00004922"/>
    </source>
</evidence>
<accession>U6MEY1</accession>
<feature type="transmembrane region" description="Helical" evidence="11">
    <location>
        <begin position="637"/>
        <end position="658"/>
    </location>
</feature>
<dbReference type="EMBL" id="HG721552">
    <property type="protein sequence ID" value="CDJ60230.1"/>
    <property type="molecule type" value="Genomic_DNA"/>
</dbReference>
<keyword evidence="6 11" id="KW-1133">Transmembrane helix</keyword>
<evidence type="ECO:0000313" key="12">
    <source>
        <dbReference type="EMBL" id="CDJ60230.1"/>
    </source>
</evidence>
<evidence type="ECO:0000256" key="7">
    <source>
        <dbReference type="ARBA" id="ARBA00023136"/>
    </source>
</evidence>
<reference evidence="12" key="2">
    <citation type="submission" date="2013-10" db="EMBL/GenBank/DDBJ databases">
        <authorList>
            <person name="Aslett M."/>
        </authorList>
    </citation>
    <scope>NUCLEOTIDE SEQUENCE [LARGE SCALE GENOMIC DNA]</scope>
    <source>
        <strain evidence="12">Weybridge</strain>
    </source>
</reference>
<dbReference type="OrthoDB" id="348760at2759"/>
<feature type="transmembrane region" description="Helical" evidence="11">
    <location>
        <begin position="203"/>
        <end position="223"/>
    </location>
</feature>
<evidence type="ECO:0000256" key="11">
    <source>
        <dbReference type="SAM" id="Phobius"/>
    </source>
</evidence>